<dbReference type="PANTHER" id="PTHR48107:SF16">
    <property type="entry name" value="NADPH-DEPENDENT ALDEHYDE REDUCTASE 1, CHLOROPLASTIC"/>
    <property type="match status" value="1"/>
</dbReference>
<dbReference type="Gene3D" id="3.40.50.720">
    <property type="entry name" value="NAD(P)-binding Rossmann-like Domain"/>
    <property type="match status" value="1"/>
</dbReference>
<dbReference type="PANTHER" id="PTHR48107">
    <property type="entry name" value="NADPH-DEPENDENT ALDEHYDE REDUCTASE-LIKE PROTEIN, CHLOROPLASTIC-RELATED"/>
    <property type="match status" value="1"/>
</dbReference>
<organism evidence="4 5">
    <name type="scientific">Nocardia coubleae</name>
    <dbReference type="NCBI Taxonomy" id="356147"/>
    <lineage>
        <taxon>Bacteria</taxon>
        <taxon>Bacillati</taxon>
        <taxon>Actinomycetota</taxon>
        <taxon>Actinomycetes</taxon>
        <taxon>Mycobacteriales</taxon>
        <taxon>Nocardiaceae</taxon>
        <taxon>Nocardia</taxon>
    </lineage>
</organism>
<dbReference type="AlphaFoldDB" id="A0A846W093"/>
<protein>
    <submittedName>
        <fullName evidence="4">SDR family oxidoreductase</fullName>
    </submittedName>
</protein>
<feature type="compositionally biased region" description="Polar residues" evidence="3">
    <location>
        <begin position="1"/>
        <end position="12"/>
    </location>
</feature>
<evidence type="ECO:0000256" key="1">
    <source>
        <dbReference type="ARBA" id="ARBA00006484"/>
    </source>
</evidence>
<comment type="caution">
    <text evidence="4">The sequence shown here is derived from an EMBL/GenBank/DDBJ whole genome shotgun (WGS) entry which is preliminary data.</text>
</comment>
<proteinExistence type="inferred from homology"/>
<dbReference type="Pfam" id="PF13561">
    <property type="entry name" value="adh_short_C2"/>
    <property type="match status" value="1"/>
</dbReference>
<dbReference type="PRINTS" id="PR00081">
    <property type="entry name" value="GDHRDH"/>
</dbReference>
<dbReference type="PROSITE" id="PS00061">
    <property type="entry name" value="ADH_SHORT"/>
    <property type="match status" value="1"/>
</dbReference>
<evidence type="ECO:0000313" key="5">
    <source>
        <dbReference type="Proteomes" id="UP000572007"/>
    </source>
</evidence>
<evidence type="ECO:0000256" key="3">
    <source>
        <dbReference type="SAM" id="MobiDB-lite"/>
    </source>
</evidence>
<dbReference type="PRINTS" id="PR00080">
    <property type="entry name" value="SDRFAMILY"/>
</dbReference>
<keyword evidence="5" id="KW-1185">Reference proteome</keyword>
<sequence length="279" mass="29094">MGFPEQQQQVPGIQSKMDPVPDCGENSYQGSGKLTGKAAVVTGADSGIGRAVAIAYAREGADVLISYLDEHDDAKEVADLVTQAGRRAVLMAGDLSDAAHCRAVIDKAVEEFGRVDVLVSNAAFQMSHDDITEISDEEFAYTFALNVGAYFHLVKAALPHMRPGSSIIGSSSVNSDMPSPTLAPYAATKAAIANFSASLAQMLGEKGIRVNSVAPGPIWTPLIPSTFPTEKVSKFGDDTPLGRAGQPAELAPAYVLLAADDGSYISGARIAVTGGRPIL</sequence>
<dbReference type="EMBL" id="JAAXOM010000001">
    <property type="protein sequence ID" value="NKX86303.1"/>
    <property type="molecule type" value="Genomic_DNA"/>
</dbReference>
<gene>
    <name evidence="4" type="ORF">HGA10_03110</name>
</gene>
<dbReference type="SUPFAM" id="SSF51735">
    <property type="entry name" value="NAD(P)-binding Rossmann-fold domains"/>
    <property type="match status" value="1"/>
</dbReference>
<evidence type="ECO:0000256" key="2">
    <source>
        <dbReference type="ARBA" id="ARBA00023002"/>
    </source>
</evidence>
<dbReference type="InterPro" id="IPR036291">
    <property type="entry name" value="NAD(P)-bd_dom_sf"/>
</dbReference>
<evidence type="ECO:0000313" key="4">
    <source>
        <dbReference type="EMBL" id="NKX86303.1"/>
    </source>
</evidence>
<dbReference type="FunFam" id="3.40.50.720:FF:000084">
    <property type="entry name" value="Short-chain dehydrogenase reductase"/>
    <property type="match status" value="1"/>
</dbReference>
<dbReference type="InterPro" id="IPR002347">
    <property type="entry name" value="SDR_fam"/>
</dbReference>
<dbReference type="Proteomes" id="UP000572007">
    <property type="component" value="Unassembled WGS sequence"/>
</dbReference>
<reference evidence="4 5" key="1">
    <citation type="submission" date="2020-04" db="EMBL/GenBank/DDBJ databases">
        <title>MicrobeNet Type strains.</title>
        <authorList>
            <person name="Nicholson A.C."/>
        </authorList>
    </citation>
    <scope>NUCLEOTIDE SEQUENCE [LARGE SCALE GENOMIC DNA]</scope>
    <source>
        <strain evidence="4 5">DSM 44960</strain>
    </source>
</reference>
<accession>A0A846W093</accession>
<keyword evidence="2" id="KW-0560">Oxidoreductase</keyword>
<comment type="similarity">
    <text evidence="1">Belongs to the short-chain dehydrogenases/reductases (SDR) family.</text>
</comment>
<dbReference type="GO" id="GO:0016614">
    <property type="term" value="F:oxidoreductase activity, acting on CH-OH group of donors"/>
    <property type="evidence" value="ECO:0007669"/>
    <property type="project" value="UniProtKB-ARBA"/>
</dbReference>
<dbReference type="RefSeq" id="WP_067638540.1">
    <property type="nucleotide sequence ID" value="NZ_JAAXOM010000001.1"/>
</dbReference>
<dbReference type="InterPro" id="IPR020904">
    <property type="entry name" value="Sc_DH/Rdtase_CS"/>
</dbReference>
<feature type="region of interest" description="Disordered" evidence="3">
    <location>
        <begin position="1"/>
        <end position="29"/>
    </location>
</feature>
<name>A0A846W093_9NOCA</name>